<evidence type="ECO:0000256" key="3">
    <source>
        <dbReference type="ARBA" id="ARBA00022801"/>
    </source>
</evidence>
<dbReference type="InterPro" id="IPR029058">
    <property type="entry name" value="AB_hydrolase_fold"/>
</dbReference>
<gene>
    <name evidence="6" type="ORF">AWH51_12475</name>
</gene>
<dbReference type="STRING" id="31965.AWH51_12475"/>
<protein>
    <submittedName>
        <fullName evidence="6">Peptidase</fullName>
    </submittedName>
</protein>
<evidence type="ECO:0000256" key="1">
    <source>
        <dbReference type="ARBA" id="ARBA00010088"/>
    </source>
</evidence>
<organism evidence="6 7">
    <name type="scientific">Clavibacter tessellarius</name>
    <dbReference type="NCBI Taxonomy" id="31965"/>
    <lineage>
        <taxon>Bacteria</taxon>
        <taxon>Bacillati</taxon>
        <taxon>Actinomycetota</taxon>
        <taxon>Actinomycetes</taxon>
        <taxon>Micrococcales</taxon>
        <taxon>Microbacteriaceae</taxon>
        <taxon>Clavibacter</taxon>
    </lineage>
</organism>
<dbReference type="InterPro" id="IPR013595">
    <property type="entry name" value="Pept_S33_TAP-like_C"/>
</dbReference>
<dbReference type="AlphaFoldDB" id="A0A154V0B5"/>
<evidence type="ECO:0000313" key="7">
    <source>
        <dbReference type="Proteomes" id="UP000076218"/>
    </source>
</evidence>
<dbReference type="GO" id="GO:0016787">
    <property type="term" value="F:hydrolase activity"/>
    <property type="evidence" value="ECO:0007669"/>
    <property type="project" value="UniProtKB-KW"/>
</dbReference>
<reference evidence="6 7" key="1">
    <citation type="submission" date="2016-01" db="EMBL/GenBank/DDBJ databases">
        <title>Draft genome sequence of Clavibacter michiganensis subsp. tessellarius DOAB 609.</title>
        <authorList>
            <person name="Tambong J.T."/>
        </authorList>
    </citation>
    <scope>NUCLEOTIDE SEQUENCE [LARGE SCALE GENOMIC DNA]</scope>
    <source>
        <strain evidence="6 7">DOAB 609</strain>
    </source>
</reference>
<dbReference type="SUPFAM" id="SSF53474">
    <property type="entry name" value="alpha/beta-Hydrolases"/>
    <property type="match status" value="1"/>
</dbReference>
<dbReference type="PANTHER" id="PTHR43248:SF29">
    <property type="entry name" value="TRIPEPTIDYL AMINOPEPTIDASE"/>
    <property type="match status" value="1"/>
</dbReference>
<evidence type="ECO:0000256" key="2">
    <source>
        <dbReference type="ARBA" id="ARBA00022729"/>
    </source>
</evidence>
<evidence type="ECO:0000259" key="5">
    <source>
        <dbReference type="Pfam" id="PF08386"/>
    </source>
</evidence>
<name>A0A154V0B5_9MICO</name>
<proteinExistence type="inferred from homology"/>
<feature type="domain" description="Peptidase S33 tripeptidyl aminopeptidase-like C-terminal" evidence="5">
    <location>
        <begin position="445"/>
        <end position="536"/>
    </location>
</feature>
<dbReference type="PANTHER" id="PTHR43248">
    <property type="entry name" value="2-SUCCINYL-6-HYDROXY-2,4-CYCLOHEXADIENE-1-CARBOXYLATE SYNTHASE"/>
    <property type="match status" value="1"/>
</dbReference>
<keyword evidence="2" id="KW-0732">Signal</keyword>
<comment type="similarity">
    <text evidence="1">Belongs to the peptidase S33 family.</text>
</comment>
<dbReference type="InterPro" id="IPR051601">
    <property type="entry name" value="Serine_prot/Carboxylest_S33"/>
</dbReference>
<evidence type="ECO:0000313" key="6">
    <source>
        <dbReference type="EMBL" id="KZC94624.1"/>
    </source>
</evidence>
<dbReference type="OrthoDB" id="3252468at2"/>
<feature type="region of interest" description="Disordered" evidence="4">
    <location>
        <begin position="1"/>
        <end position="22"/>
    </location>
</feature>
<dbReference type="Pfam" id="PF08386">
    <property type="entry name" value="Abhydrolase_4"/>
    <property type="match status" value="1"/>
</dbReference>
<dbReference type="Gene3D" id="3.40.50.1820">
    <property type="entry name" value="alpha/beta hydrolase"/>
    <property type="match status" value="1"/>
</dbReference>
<comment type="caution">
    <text evidence="6">The sequence shown here is derived from an EMBL/GenBank/DDBJ whole genome shotgun (WGS) entry which is preliminary data.</text>
</comment>
<keyword evidence="3" id="KW-0378">Hydrolase</keyword>
<accession>A0A154V0B5</accession>
<sequence length="537" mass="56328">MRRPRPIGPRDRGARAPGRRRTARRAATAVAALVIGVLVLSGCGAFGIPAPRSATSSPTAEEVAPDLARYYDQTLQWSPCEDGAQCTTATAPLDWSAPDPAKDIQLALVRHTARGSGEPRGSLFVNPGGPGASGVDFVKSGVDSATSRALQDGYDIVGWDPRGVGASTAVDCVDDPQLDALLYQETDAAPGSPQADDELTQASKDFAASCASRSGDLLEFIDTRSTAHDLDMLRALVGDPRLNYLGYSYGTSIGAQYAQDFPAHVGRMVLDGATDPAASSFDVVLAQTTGFRDSFEAYMAACLAGSGCPFSGSVDDGIGMVASLLTTLDESPVRARDGRQLDRAVMRSAIDSALYSERQWPALTTAFTQAMQGDPSTAFALADNYFGRNPDGTYRGNYFEAFLAIQCVDHPVERDPSVLATEAREIRSAQGELADPDTSRDAEPDPICANWPYAARQAPAPVTAEGAAPIVVVGTTGDPATPYSWAQALAGQLSSGVLLTYRGEGHIAYDERDPCIVAAVDGYLLGGDPPADGTTCG</sequence>
<dbReference type="EMBL" id="LQXA01000039">
    <property type="protein sequence ID" value="KZC94624.1"/>
    <property type="molecule type" value="Genomic_DNA"/>
</dbReference>
<dbReference type="Proteomes" id="UP000076218">
    <property type="component" value="Unassembled WGS sequence"/>
</dbReference>
<evidence type="ECO:0000256" key="4">
    <source>
        <dbReference type="SAM" id="MobiDB-lite"/>
    </source>
</evidence>